<name>A0A7I4Z0G7_HAECO</name>
<evidence type="ECO:0000256" key="2">
    <source>
        <dbReference type="ARBA" id="ARBA00022741"/>
    </source>
</evidence>
<keyword evidence="5" id="KW-1185">Reference proteome</keyword>
<accession>A0A7I4Z0G7</accession>
<dbReference type="AlphaFoldDB" id="A0A7I4Z0G7"/>
<keyword evidence="2" id="KW-0547">Nucleotide-binding</keyword>
<dbReference type="Pfam" id="PF00406">
    <property type="entry name" value="ADK"/>
    <property type="match status" value="2"/>
</dbReference>
<dbReference type="Proteomes" id="UP000025227">
    <property type="component" value="Unplaced"/>
</dbReference>
<proteinExistence type="predicted"/>
<dbReference type="InterPro" id="IPR027417">
    <property type="entry name" value="P-loop_NTPase"/>
</dbReference>
<keyword evidence="3" id="KW-0418">Kinase</keyword>
<dbReference type="CDD" id="cd01428">
    <property type="entry name" value="ADK"/>
    <property type="match status" value="2"/>
</dbReference>
<evidence type="ECO:0000256" key="1">
    <source>
        <dbReference type="ARBA" id="ARBA00022679"/>
    </source>
</evidence>
<sequence>MINGTTDNTRSRSENTFIDVNWYQEVFKSIKAIRAKKVAIQFGDISSKIPDSAHSSCLEDQERGWSGNKMVRTHRSPSVMKAAEVAQIPHVPVILFIGGPGGGKTRHAARIANTFADQGLAHICMPDVIRNALLKYKERYSEWKAANDCYLRGELIPNHLALALVKAEMGRHPQASAFLLEGFPREARQVEDFEKQVKSVNMALILDYDEKTLRDHMEKRGVNLEIIDQRIKEFKQKTLPSAKYFDDHHLLHLIPGEKDDQTIYERTKDLVQKAMSSGVPILNNSPVNQPQFHACDAVTREDNRVAATKSSGEEEIRTSQKRSCSNRVQLDSRTEIEPNTDTMTDSLRSNFPVEESVLVTKSPYDSAEPFNATISEPAPKFPKSEADARRTSLDAANVSIKSVPVVLIIGAPGASRAEIAKRIVQKFYGFILLSMGDLLRSNIAAQVGDKLWRSVARQVERGEQKLCHGLLYNELHRVGQSSLGYVIEGYPRNEDQLKDLQFLLGRIDLAILIDCTERYCMETIANRHEMSNSERHDDDLAVFKRKMALFKQYTLPMLKLLDEQGSLKVVEGDSDLDTVFKDASYVVSQILFQENGGVNSLEDD</sequence>
<protein>
    <submittedName>
        <fullName evidence="6">Adenylate kinase isoenzyme 5</fullName>
    </submittedName>
</protein>
<dbReference type="OrthoDB" id="442176at2759"/>
<dbReference type="OMA" id="IANRHEM"/>
<dbReference type="GO" id="GO:0005524">
    <property type="term" value="F:ATP binding"/>
    <property type="evidence" value="ECO:0007669"/>
    <property type="project" value="InterPro"/>
</dbReference>
<dbReference type="PRINTS" id="PR00094">
    <property type="entry name" value="ADENYLTKNASE"/>
</dbReference>
<evidence type="ECO:0000256" key="4">
    <source>
        <dbReference type="SAM" id="MobiDB-lite"/>
    </source>
</evidence>
<feature type="region of interest" description="Disordered" evidence="4">
    <location>
        <begin position="307"/>
        <end position="328"/>
    </location>
</feature>
<dbReference type="GO" id="GO:0006139">
    <property type="term" value="P:nucleobase-containing compound metabolic process"/>
    <property type="evidence" value="ECO:0007669"/>
    <property type="project" value="InterPro"/>
</dbReference>
<dbReference type="InterPro" id="IPR000850">
    <property type="entry name" value="Adenylat/UMP-CMP_kin"/>
</dbReference>
<dbReference type="Gene3D" id="3.40.50.300">
    <property type="entry name" value="P-loop containing nucleotide triphosphate hydrolases"/>
    <property type="match status" value="2"/>
</dbReference>
<dbReference type="PANTHER" id="PTHR23359">
    <property type="entry name" value="NUCLEOTIDE KINASE"/>
    <property type="match status" value="1"/>
</dbReference>
<dbReference type="WBParaSite" id="HCON_00172500-00001">
    <property type="protein sequence ID" value="HCON_00172500-00001"/>
    <property type="gene ID" value="HCON_00172500"/>
</dbReference>
<reference evidence="6" key="1">
    <citation type="submission" date="2020-12" db="UniProtKB">
        <authorList>
            <consortium name="WormBaseParasite"/>
        </authorList>
    </citation>
    <scope>IDENTIFICATION</scope>
    <source>
        <strain evidence="6">MHco3</strain>
    </source>
</reference>
<keyword evidence="1" id="KW-0808">Transferase</keyword>
<dbReference type="SUPFAM" id="SSF52540">
    <property type="entry name" value="P-loop containing nucleoside triphosphate hydrolases"/>
    <property type="match status" value="2"/>
</dbReference>
<evidence type="ECO:0000313" key="6">
    <source>
        <dbReference type="WBParaSite" id="HCON_00172500-00001"/>
    </source>
</evidence>
<evidence type="ECO:0000256" key="3">
    <source>
        <dbReference type="ARBA" id="ARBA00022777"/>
    </source>
</evidence>
<evidence type="ECO:0000313" key="5">
    <source>
        <dbReference type="Proteomes" id="UP000025227"/>
    </source>
</evidence>
<organism evidence="5 6">
    <name type="scientific">Haemonchus contortus</name>
    <name type="common">Barber pole worm</name>
    <dbReference type="NCBI Taxonomy" id="6289"/>
    <lineage>
        <taxon>Eukaryota</taxon>
        <taxon>Metazoa</taxon>
        <taxon>Ecdysozoa</taxon>
        <taxon>Nematoda</taxon>
        <taxon>Chromadorea</taxon>
        <taxon>Rhabditida</taxon>
        <taxon>Rhabditina</taxon>
        <taxon>Rhabditomorpha</taxon>
        <taxon>Strongyloidea</taxon>
        <taxon>Trichostrongylidae</taxon>
        <taxon>Haemonchus</taxon>
    </lineage>
</organism>
<dbReference type="GO" id="GO:0019205">
    <property type="term" value="F:nucleobase-containing compound kinase activity"/>
    <property type="evidence" value="ECO:0007669"/>
    <property type="project" value="InterPro"/>
</dbReference>